<sequence length="101" mass="10994">MAADGTFTSHFAADRPGPLTVVASGDPFLEDAQTAADTLDVRRPTVITGLYLDADGRGEDREHGWFSNTFKAFEDGTWTAAYKGSFTYLASNKPTDYVDVH</sequence>
<gene>
    <name evidence="1" type="ORF">F9B16_11405</name>
</gene>
<evidence type="ECO:0000313" key="1">
    <source>
        <dbReference type="EMBL" id="KAB2383661.1"/>
    </source>
</evidence>
<dbReference type="EMBL" id="WBMR01000023">
    <property type="protein sequence ID" value="KAB2383661.1"/>
    <property type="molecule type" value="Genomic_DNA"/>
</dbReference>
<dbReference type="AlphaFoldDB" id="A0A6L3W535"/>
<dbReference type="RefSeq" id="WP_151539990.1">
    <property type="nucleotide sequence ID" value="NZ_WBMR01000023.1"/>
</dbReference>
<dbReference type="OrthoDB" id="3447380at2"/>
<reference evidence="1 2" key="1">
    <citation type="submission" date="2019-09" db="EMBL/GenBank/DDBJ databases">
        <title>Actinomadura physcomitrii sp. nov., a novel actinomycete isolated from moss [Physcomitrium sphaericum (Ludw) Fuernr].</title>
        <authorList>
            <person name="Liu C."/>
            <person name="Zhuang X."/>
        </authorList>
    </citation>
    <scope>NUCLEOTIDE SEQUENCE [LARGE SCALE GENOMIC DNA]</scope>
    <source>
        <strain evidence="1 2">CYP1-1B</strain>
    </source>
</reference>
<organism evidence="1 2">
    <name type="scientific">Actinomadura montaniterrae</name>
    <dbReference type="NCBI Taxonomy" id="1803903"/>
    <lineage>
        <taxon>Bacteria</taxon>
        <taxon>Bacillati</taxon>
        <taxon>Actinomycetota</taxon>
        <taxon>Actinomycetes</taxon>
        <taxon>Streptosporangiales</taxon>
        <taxon>Thermomonosporaceae</taxon>
        <taxon>Actinomadura</taxon>
    </lineage>
</organism>
<accession>A0A6L3W535</accession>
<comment type="caution">
    <text evidence="1">The sequence shown here is derived from an EMBL/GenBank/DDBJ whole genome shotgun (WGS) entry which is preliminary data.</text>
</comment>
<protein>
    <submittedName>
        <fullName evidence="1">Uncharacterized protein</fullName>
    </submittedName>
</protein>
<evidence type="ECO:0000313" key="2">
    <source>
        <dbReference type="Proteomes" id="UP000483004"/>
    </source>
</evidence>
<proteinExistence type="predicted"/>
<keyword evidence="2" id="KW-1185">Reference proteome</keyword>
<dbReference type="Proteomes" id="UP000483004">
    <property type="component" value="Unassembled WGS sequence"/>
</dbReference>
<name>A0A6L3W535_9ACTN</name>